<dbReference type="GO" id="GO:0008081">
    <property type="term" value="F:phosphoric diester hydrolase activity"/>
    <property type="evidence" value="ECO:0007669"/>
    <property type="project" value="UniProtKB-ARBA"/>
</dbReference>
<dbReference type="EMBL" id="JAMOIM010000023">
    <property type="protein sequence ID" value="MCW6511230.1"/>
    <property type="molecule type" value="Genomic_DNA"/>
</dbReference>
<proteinExistence type="predicted"/>
<protein>
    <submittedName>
        <fullName evidence="2">HD domain-containing protein</fullName>
    </submittedName>
</protein>
<gene>
    <name evidence="2" type="ORF">M8523_24840</name>
</gene>
<dbReference type="InterPro" id="IPR037522">
    <property type="entry name" value="HD_GYP_dom"/>
</dbReference>
<evidence type="ECO:0000313" key="2">
    <source>
        <dbReference type="EMBL" id="MCW6511230.1"/>
    </source>
</evidence>
<dbReference type="PANTHER" id="PTHR43155">
    <property type="entry name" value="CYCLIC DI-GMP PHOSPHODIESTERASE PA4108-RELATED"/>
    <property type="match status" value="1"/>
</dbReference>
<dbReference type="InterPro" id="IPR003607">
    <property type="entry name" value="HD/PDEase_dom"/>
</dbReference>
<sequence length="315" mass="34190">MPSLIVCDVAFDNVASIEALHAALAYYRSGRPAPVLCLVRDPSQLTQAQAQAAGASAIVPVQTPPSQLITTIHRLLAGLQNENASDDGTRLIEAGVRDTEAALAGMLESARQRQDISVEALDRGGDVVLSAMKRTNVRAWLDVVWKYDDITYQHCLLVAGLVAAFSVALGLSPKTQRLLSQAALLHDVGKAHIPYAILNKAGRLTPEEFTIMRNHPMIGYNLLAGQRQLDPCLLDVVRHHHEYIDGSGYPDGLQGKRIPDFVRLVTICDIYAALIERRSYKPPTTSHAALSHLVEMGVKLDTGLVQAFHKVVGAT</sequence>
<dbReference type="AlphaFoldDB" id="A0AA41Z6H2"/>
<comment type="caution">
    <text evidence="2">The sequence shown here is derived from an EMBL/GenBank/DDBJ whole genome shotgun (WGS) entry which is preliminary data.</text>
</comment>
<dbReference type="Proteomes" id="UP001165667">
    <property type="component" value="Unassembled WGS sequence"/>
</dbReference>
<dbReference type="Pfam" id="PF13487">
    <property type="entry name" value="HD_5"/>
    <property type="match status" value="1"/>
</dbReference>
<evidence type="ECO:0000259" key="1">
    <source>
        <dbReference type="PROSITE" id="PS51832"/>
    </source>
</evidence>
<dbReference type="Gene3D" id="1.10.3210.10">
    <property type="entry name" value="Hypothetical protein af1432"/>
    <property type="match status" value="1"/>
</dbReference>
<dbReference type="NCBIfam" id="TIGR00277">
    <property type="entry name" value="HDIG"/>
    <property type="match status" value="1"/>
</dbReference>
<dbReference type="CDD" id="cd00077">
    <property type="entry name" value="HDc"/>
    <property type="match status" value="1"/>
</dbReference>
<dbReference type="SUPFAM" id="SSF109604">
    <property type="entry name" value="HD-domain/PDEase-like"/>
    <property type="match status" value="1"/>
</dbReference>
<accession>A0AA41Z6H2</accession>
<dbReference type="RefSeq" id="WP_282587608.1">
    <property type="nucleotide sequence ID" value="NZ_JAMOIM010000023.1"/>
</dbReference>
<reference evidence="2" key="1">
    <citation type="submission" date="2022-05" db="EMBL/GenBank/DDBJ databases">
        <authorList>
            <person name="Pankratov T."/>
        </authorList>
    </citation>
    <scope>NUCLEOTIDE SEQUENCE</scope>
    <source>
        <strain evidence="2">BP6-180914</strain>
    </source>
</reference>
<dbReference type="PANTHER" id="PTHR43155:SF2">
    <property type="entry name" value="CYCLIC DI-GMP PHOSPHODIESTERASE PA4108"/>
    <property type="match status" value="1"/>
</dbReference>
<dbReference type="SMART" id="SM00471">
    <property type="entry name" value="HDc"/>
    <property type="match status" value="1"/>
</dbReference>
<organism evidence="2 3">
    <name type="scientific">Lichenifustis flavocetrariae</name>
    <dbReference type="NCBI Taxonomy" id="2949735"/>
    <lineage>
        <taxon>Bacteria</taxon>
        <taxon>Pseudomonadati</taxon>
        <taxon>Pseudomonadota</taxon>
        <taxon>Alphaproteobacteria</taxon>
        <taxon>Hyphomicrobiales</taxon>
        <taxon>Lichenihabitantaceae</taxon>
        <taxon>Lichenifustis</taxon>
    </lineage>
</organism>
<feature type="domain" description="HD-GYP" evidence="1">
    <location>
        <begin position="129"/>
        <end position="315"/>
    </location>
</feature>
<evidence type="ECO:0000313" key="3">
    <source>
        <dbReference type="Proteomes" id="UP001165667"/>
    </source>
</evidence>
<dbReference type="PROSITE" id="PS51832">
    <property type="entry name" value="HD_GYP"/>
    <property type="match status" value="1"/>
</dbReference>
<keyword evidence="3" id="KW-1185">Reference proteome</keyword>
<name>A0AA41Z6H2_9HYPH</name>
<dbReference type="InterPro" id="IPR006675">
    <property type="entry name" value="HDIG_dom"/>
</dbReference>